<evidence type="ECO:0000256" key="5">
    <source>
        <dbReference type="ARBA" id="ARBA00023136"/>
    </source>
</evidence>
<dbReference type="AlphaFoldDB" id="A0A9X0W678"/>
<reference evidence="7 8" key="1">
    <citation type="journal article" date="2020" name="Microorganisms">
        <title>Osmotic Adaptation and Compatible Solute Biosynthesis of Phototrophic Bacteria as Revealed from Genome Analyses.</title>
        <authorList>
            <person name="Imhoff J.F."/>
            <person name="Rahn T."/>
            <person name="Kunzel S."/>
            <person name="Keller A."/>
            <person name="Neulinger S.C."/>
        </authorList>
    </citation>
    <scope>NUCLEOTIDE SEQUENCE [LARGE SCALE GENOMIC DNA]</scope>
    <source>
        <strain evidence="7 8">DSM 25653</strain>
    </source>
</reference>
<evidence type="ECO:0000313" key="7">
    <source>
        <dbReference type="EMBL" id="MBK1617546.1"/>
    </source>
</evidence>
<dbReference type="EMBL" id="NRRY01000003">
    <property type="protein sequence ID" value="MBK1617546.1"/>
    <property type="molecule type" value="Genomic_DNA"/>
</dbReference>
<keyword evidence="3 6" id="KW-0812">Transmembrane</keyword>
<dbReference type="GO" id="GO:0016020">
    <property type="term" value="C:membrane"/>
    <property type="evidence" value="ECO:0007669"/>
    <property type="project" value="UniProtKB-SubCell"/>
</dbReference>
<dbReference type="PANTHER" id="PTHR21716:SF64">
    <property type="entry name" value="AI-2 TRANSPORT PROTEIN TQSA"/>
    <property type="match status" value="1"/>
</dbReference>
<evidence type="ECO:0000256" key="1">
    <source>
        <dbReference type="ARBA" id="ARBA00004141"/>
    </source>
</evidence>
<dbReference type="InterPro" id="IPR002549">
    <property type="entry name" value="AI-2E-like"/>
</dbReference>
<protein>
    <recommendedName>
        <fullName evidence="9">AI-2E family transporter</fullName>
    </recommendedName>
</protein>
<dbReference type="RefSeq" id="WP_200238956.1">
    <property type="nucleotide sequence ID" value="NZ_NRRY01000003.1"/>
</dbReference>
<comment type="caution">
    <text evidence="7">The sequence shown here is derived from an EMBL/GenBank/DDBJ whole genome shotgun (WGS) entry which is preliminary data.</text>
</comment>
<organism evidence="7 8">
    <name type="scientific">Lamprobacter modestohalophilus</name>
    <dbReference type="NCBI Taxonomy" id="1064514"/>
    <lineage>
        <taxon>Bacteria</taxon>
        <taxon>Pseudomonadati</taxon>
        <taxon>Pseudomonadota</taxon>
        <taxon>Gammaproteobacteria</taxon>
        <taxon>Chromatiales</taxon>
        <taxon>Chromatiaceae</taxon>
        <taxon>Lamprobacter</taxon>
    </lineage>
</organism>
<evidence type="ECO:0008006" key="9">
    <source>
        <dbReference type="Google" id="ProtNLM"/>
    </source>
</evidence>
<feature type="transmembrane region" description="Helical" evidence="6">
    <location>
        <begin position="140"/>
        <end position="163"/>
    </location>
</feature>
<feature type="transmembrane region" description="Helical" evidence="6">
    <location>
        <begin position="33"/>
        <end position="53"/>
    </location>
</feature>
<comment type="subcellular location">
    <subcellularLocation>
        <location evidence="1">Membrane</location>
        <topology evidence="1">Multi-pass membrane protein</topology>
    </subcellularLocation>
</comment>
<evidence type="ECO:0000256" key="6">
    <source>
        <dbReference type="SAM" id="Phobius"/>
    </source>
</evidence>
<keyword evidence="4 6" id="KW-1133">Transmembrane helix</keyword>
<dbReference type="PANTHER" id="PTHR21716">
    <property type="entry name" value="TRANSMEMBRANE PROTEIN"/>
    <property type="match status" value="1"/>
</dbReference>
<keyword evidence="8" id="KW-1185">Reference proteome</keyword>
<evidence type="ECO:0000256" key="2">
    <source>
        <dbReference type="ARBA" id="ARBA00009773"/>
    </source>
</evidence>
<evidence type="ECO:0000256" key="4">
    <source>
        <dbReference type="ARBA" id="ARBA00022989"/>
    </source>
</evidence>
<feature type="transmembrane region" description="Helical" evidence="6">
    <location>
        <begin position="258"/>
        <end position="279"/>
    </location>
</feature>
<feature type="transmembrane region" description="Helical" evidence="6">
    <location>
        <begin position="7"/>
        <end position="27"/>
    </location>
</feature>
<sequence>MNALSDFSAPARGLIVAAAFALVVTVLKMASSLLAPILLAVFIAIVVTPALGWMRRKGVPKWAALVVIGFVLLDVGSLLALVTTGAVEGFRESIPSYQERLTLLAGQFGNWLEAAGMDNSGDAVPNLLDPSKLMIGVRLLLSNASGIFANGLLVLLTVIFILLEAPTLWAKLHAAFSLTPEGEERIRRLFGSINRYMQIKAATSFATGVCAYFLLWLLGIDFAIFWAILAFFLNFIPVVGNVIMMIPPALLALVQADLSTALMVIIGYLVINTAIGNIIEPRIMGKGLGISTLAVFLALLFWGWLFGSVGMFLAVPLTVTLVIALDASPTTRPIAILLGPEVEKMPPPEQVNQPVLDAVAMDEPADHEH</sequence>
<dbReference type="GO" id="GO:0055085">
    <property type="term" value="P:transmembrane transport"/>
    <property type="evidence" value="ECO:0007669"/>
    <property type="project" value="TreeGrafter"/>
</dbReference>
<dbReference type="Proteomes" id="UP001138768">
    <property type="component" value="Unassembled WGS sequence"/>
</dbReference>
<evidence type="ECO:0000256" key="3">
    <source>
        <dbReference type="ARBA" id="ARBA00022692"/>
    </source>
</evidence>
<name>A0A9X0W678_9GAMM</name>
<keyword evidence="5 6" id="KW-0472">Membrane</keyword>
<gene>
    <name evidence="7" type="ORF">CKO42_03575</name>
</gene>
<evidence type="ECO:0000313" key="8">
    <source>
        <dbReference type="Proteomes" id="UP001138768"/>
    </source>
</evidence>
<feature type="transmembrane region" description="Helical" evidence="6">
    <location>
        <begin position="197"/>
        <end position="218"/>
    </location>
</feature>
<feature type="transmembrane region" description="Helical" evidence="6">
    <location>
        <begin position="224"/>
        <end position="246"/>
    </location>
</feature>
<proteinExistence type="inferred from homology"/>
<dbReference type="Pfam" id="PF01594">
    <property type="entry name" value="AI-2E_transport"/>
    <property type="match status" value="1"/>
</dbReference>
<feature type="transmembrane region" description="Helical" evidence="6">
    <location>
        <begin position="65"/>
        <end position="87"/>
    </location>
</feature>
<comment type="similarity">
    <text evidence="2">Belongs to the autoinducer-2 exporter (AI-2E) (TC 2.A.86) family.</text>
</comment>
<accession>A0A9X0W678</accession>
<feature type="transmembrane region" description="Helical" evidence="6">
    <location>
        <begin position="299"/>
        <end position="325"/>
    </location>
</feature>